<organism evidence="2 3">
    <name type="scientific">Prorocentrum cordatum</name>
    <dbReference type="NCBI Taxonomy" id="2364126"/>
    <lineage>
        <taxon>Eukaryota</taxon>
        <taxon>Sar</taxon>
        <taxon>Alveolata</taxon>
        <taxon>Dinophyceae</taxon>
        <taxon>Prorocentrales</taxon>
        <taxon>Prorocentraceae</taxon>
        <taxon>Prorocentrum</taxon>
    </lineage>
</organism>
<gene>
    <name evidence="2" type="ORF">PCOR1329_LOCUS43665</name>
</gene>
<comment type="caution">
    <text evidence="2">The sequence shown here is derived from an EMBL/GenBank/DDBJ whole genome shotgun (WGS) entry which is preliminary data.</text>
</comment>
<feature type="compositionally biased region" description="Low complexity" evidence="1">
    <location>
        <begin position="194"/>
        <end position="209"/>
    </location>
</feature>
<dbReference type="Proteomes" id="UP001189429">
    <property type="component" value="Unassembled WGS sequence"/>
</dbReference>
<feature type="region of interest" description="Disordered" evidence="1">
    <location>
        <begin position="361"/>
        <end position="413"/>
    </location>
</feature>
<name>A0ABN9U0G1_9DINO</name>
<feature type="region of interest" description="Disordered" evidence="1">
    <location>
        <begin position="302"/>
        <end position="323"/>
    </location>
</feature>
<protein>
    <submittedName>
        <fullName evidence="2">Uncharacterized protein</fullName>
    </submittedName>
</protein>
<evidence type="ECO:0000256" key="1">
    <source>
        <dbReference type="SAM" id="MobiDB-lite"/>
    </source>
</evidence>
<feature type="compositionally biased region" description="Low complexity" evidence="1">
    <location>
        <begin position="378"/>
        <end position="390"/>
    </location>
</feature>
<evidence type="ECO:0000313" key="2">
    <source>
        <dbReference type="EMBL" id="CAK0851525.1"/>
    </source>
</evidence>
<feature type="non-terminal residue" evidence="2">
    <location>
        <position position="1"/>
    </location>
</feature>
<accession>A0ABN9U0G1</accession>
<feature type="compositionally biased region" description="Basic and acidic residues" evidence="1">
    <location>
        <begin position="788"/>
        <end position="798"/>
    </location>
</feature>
<keyword evidence="3" id="KW-1185">Reference proteome</keyword>
<dbReference type="EMBL" id="CAUYUJ010015249">
    <property type="protein sequence ID" value="CAK0851525.1"/>
    <property type="molecule type" value="Genomic_DNA"/>
</dbReference>
<feature type="region of interest" description="Disordered" evidence="1">
    <location>
        <begin position="194"/>
        <end position="217"/>
    </location>
</feature>
<feature type="compositionally biased region" description="Pro residues" evidence="1">
    <location>
        <begin position="491"/>
        <end position="509"/>
    </location>
</feature>
<feature type="region of interest" description="Disordered" evidence="1">
    <location>
        <begin position="482"/>
        <end position="511"/>
    </location>
</feature>
<feature type="region of interest" description="Disordered" evidence="1">
    <location>
        <begin position="771"/>
        <end position="811"/>
    </location>
</feature>
<reference evidence="2" key="1">
    <citation type="submission" date="2023-10" db="EMBL/GenBank/DDBJ databases">
        <authorList>
            <person name="Chen Y."/>
            <person name="Shah S."/>
            <person name="Dougan E. K."/>
            <person name="Thang M."/>
            <person name="Chan C."/>
        </authorList>
    </citation>
    <scope>NUCLEOTIDE SEQUENCE [LARGE SCALE GENOMIC DNA]</scope>
</reference>
<proteinExistence type="predicted"/>
<feature type="region of interest" description="Disordered" evidence="1">
    <location>
        <begin position="84"/>
        <end position="148"/>
    </location>
</feature>
<evidence type="ECO:0000313" key="3">
    <source>
        <dbReference type="Proteomes" id="UP001189429"/>
    </source>
</evidence>
<sequence>VSKSPPVIPGGFSVGDEVLYTGDSCVLIDASSASCKLVPGMRGKVQGCAANGSDRASDSVQVLFKGFTGNVNVFLESLTRPAVSDPHLRPRQRAGGAGPHGAGASEEGVGARASGSWQRTAEGQSPGRPRSGHSASGPRREAEAAAAAAALAQRLQRLQLSALPVQAPLSSRRPSRAHSARSVASFASVEAVPATARAATGAATPGSRRPSIHGGSSLLPAGTPALAAAFPTLAPGCPQLAAAACGGPMPVGREPSRDSLAPAWQLPPARLSVSPPAQAAQLPRQHVLPAGVAHVRAASLARAAPPPVGRPQRTASLPPGGLVQPLACSPARAATPSAAQPSRTASLASLGAALPARARSPLRVVTPPAQAPLTRTRSLPPSSLAAAASVPPSPPPEAAPRGGQRSALGDSARAPAEGSFLPFSCTTHASSAVSVPLHALLSHRLAHGGPFEATPEVVAVATQPAELSSRVHPLSSLRVYSRGHKAEPAAAAPPSPPPQPSPFAPPEGPPAAAAEGYLRTARILSERLGAILSGLLCRCTPLVFSDVNDGMGETNGAEGWIDYFCYSAGLNHKATLHDHGFAEGRRRENPILIAQVVSHRLRQIRRAHCVAPKDMTNAFASTSWDAMDASMEVHVRPEDTELCKQRYRALKGRWGDLLTDLSLLKYADDLNKFVIAEEGMTFLEFLEKLSGVDLLLNRCLSDFGLAQNLAKQDLELAARILYEQCAGDVAKYLRVLASSDRSEEFRMIDMTQLRFREFSFGSEELPLPARLKGRKKRRAEEGEGAAEDGDKDKGDKKTSGGGKGSSGNTSKLANAMGRLIVTMDRDLEELKSAVYERAVLPADNELVEASTRAGKEYNANSKEMKAAQGSPHLHILMAPMVAAVALTKDRGEEKELHTHVTKALREIQGMPLKTLGLLVRVSRARLHKPKGGAQRTGHFERAVDTRSTAGMNLYELLMKIMASQEAERTSGPAPRGPLARTVIELNGLKS</sequence>